<evidence type="ECO:0000256" key="1">
    <source>
        <dbReference type="SAM" id="MobiDB-lite"/>
    </source>
</evidence>
<proteinExistence type="predicted"/>
<evidence type="ECO:0000313" key="3">
    <source>
        <dbReference type="Proteomes" id="UP000527860"/>
    </source>
</evidence>
<protein>
    <recommendedName>
        <fullName evidence="4">CsbD family protein</fullName>
    </recommendedName>
</protein>
<feature type="region of interest" description="Disordered" evidence="1">
    <location>
        <begin position="1"/>
        <end position="50"/>
    </location>
</feature>
<dbReference type="GeneID" id="77846496"/>
<reference evidence="3" key="1">
    <citation type="submission" date="2020-04" db="EMBL/GenBank/DDBJ databases">
        <title>Genome analysis and biological profiling of marine Cellulosimicrobium funkei MOSEL-ME6.</title>
        <authorList>
            <person name="Tanveer F."/>
            <person name="Xie Y."/>
            <person name="Shinwari Z.K."/>
        </authorList>
    </citation>
    <scope>NUCLEOTIDE SEQUENCE [LARGE SCALE GENOMIC DNA]</scope>
    <source>
        <strain evidence="3">MOSEL-ME25</strain>
    </source>
</reference>
<gene>
    <name evidence="2" type="ORF">F7P68_0000120</name>
</gene>
<sequence length="50" mass="5787">MKEKAQAKQQGFRDEKSKVQAKQDETQGKINDAADQVEQEKGDNQFNQYK</sequence>
<dbReference type="EMBL" id="JABEVU030000001">
    <property type="protein sequence ID" value="MDB0578939.1"/>
    <property type="molecule type" value="Genomic_DNA"/>
</dbReference>
<evidence type="ECO:0008006" key="4">
    <source>
        <dbReference type="Google" id="ProtNLM"/>
    </source>
</evidence>
<reference evidence="2 3" key="2">
    <citation type="submission" date="2022-12" db="EMBL/GenBank/DDBJ databases">
        <title>Genome analysis and biological profiling of marine Salinicoccus roseus MOSEL-ME25.</title>
        <authorList>
            <person name="Mirza F.T."/>
            <person name="Xie Y."/>
            <person name="Shinwari Z.K."/>
        </authorList>
    </citation>
    <scope>NUCLEOTIDE SEQUENCE [LARGE SCALE GENOMIC DNA]</scope>
    <source>
        <strain evidence="2 3">MOSEL-ME25</strain>
    </source>
</reference>
<feature type="compositionally biased region" description="Basic and acidic residues" evidence="1">
    <location>
        <begin position="1"/>
        <end position="27"/>
    </location>
</feature>
<accession>A0ABT4YE11</accession>
<comment type="caution">
    <text evidence="2">The sequence shown here is derived from an EMBL/GenBank/DDBJ whole genome shotgun (WGS) entry which is preliminary data.</text>
</comment>
<name>A0ABT4YE11_9STAP</name>
<organism evidence="2 3">
    <name type="scientific">Salinicoccus roseus</name>
    <dbReference type="NCBI Taxonomy" id="45670"/>
    <lineage>
        <taxon>Bacteria</taxon>
        <taxon>Bacillati</taxon>
        <taxon>Bacillota</taxon>
        <taxon>Bacilli</taxon>
        <taxon>Bacillales</taxon>
        <taxon>Staphylococcaceae</taxon>
        <taxon>Salinicoccus</taxon>
    </lineage>
</organism>
<dbReference type="RefSeq" id="WP_156964930.1">
    <property type="nucleotide sequence ID" value="NZ_JABEVU030000001.1"/>
</dbReference>
<keyword evidence="3" id="KW-1185">Reference proteome</keyword>
<dbReference type="Proteomes" id="UP000527860">
    <property type="component" value="Unassembled WGS sequence"/>
</dbReference>
<evidence type="ECO:0000313" key="2">
    <source>
        <dbReference type="EMBL" id="MDB0578939.1"/>
    </source>
</evidence>